<protein>
    <submittedName>
        <fullName evidence="2">Uncharacterized protein</fullName>
    </submittedName>
</protein>
<dbReference type="Proteomes" id="UP000280228">
    <property type="component" value="Chromosome"/>
</dbReference>
<accession>A0A3Q9GE08</accession>
<proteinExistence type="predicted"/>
<dbReference type="AlphaFoldDB" id="A0A3Q9GE08"/>
<reference evidence="4 5" key="1">
    <citation type="submission" date="2018-12" db="EMBL/GenBank/DDBJ databases">
        <title>Persistence of Moraxella catarrhalis in Chronic Obstructive Pulmonary Disease and Regulation of the Hag/MID Adhesin.</title>
        <authorList>
            <person name="Murphy T."/>
            <person name="Zhao X."/>
            <person name="Vyas G."/>
            <person name="Aluvathingal J."/>
            <person name="Nadendla S."/>
            <person name="Tallon L."/>
            <person name="Tettelin H."/>
        </authorList>
    </citation>
    <scope>NUCLEOTIDE SEQUENCE [LARGE SCALE GENOMIC DNA]</scope>
    <source>
        <strain evidence="3 4">173P27B1</strain>
        <strain evidence="2 5">46P58B1</strain>
    </source>
</reference>
<feature type="signal peptide" evidence="1">
    <location>
        <begin position="1"/>
        <end position="21"/>
    </location>
</feature>
<sequence>MKALKIIAPVLALGLSFTAIANALDAHRAIQLTNKVRQVTYIVAPPSALFK</sequence>
<dbReference type="EMBL" id="RYER01000016">
    <property type="protein sequence ID" value="RUO16609.1"/>
    <property type="molecule type" value="Genomic_DNA"/>
</dbReference>
<dbReference type="KEGG" id="mcs:DR90_109"/>
<evidence type="ECO:0000313" key="2">
    <source>
        <dbReference type="EMBL" id="AZQ93800.1"/>
    </source>
</evidence>
<evidence type="ECO:0000313" key="4">
    <source>
        <dbReference type="Proteomes" id="UP000268436"/>
    </source>
</evidence>
<dbReference type="Proteomes" id="UP000268436">
    <property type="component" value="Unassembled WGS sequence"/>
</dbReference>
<keyword evidence="1" id="KW-0732">Signal</keyword>
<dbReference type="GeneID" id="66586781"/>
<name>A0A3Q9GE08_MORCA</name>
<organism evidence="2 5">
    <name type="scientific">Moraxella catarrhalis</name>
    <name type="common">Branhamella catarrhalis</name>
    <dbReference type="NCBI Taxonomy" id="480"/>
    <lineage>
        <taxon>Bacteria</taxon>
        <taxon>Pseudomonadati</taxon>
        <taxon>Pseudomonadota</taxon>
        <taxon>Gammaproteobacteria</taxon>
        <taxon>Moraxellales</taxon>
        <taxon>Moraxellaceae</taxon>
        <taxon>Moraxella</taxon>
    </lineage>
</organism>
<dbReference type="RefSeq" id="WP_003658712.1">
    <property type="nucleotide sequence ID" value="NZ_CP007669.1"/>
</dbReference>
<dbReference type="KEGG" id="mcat:MC25239_00010"/>
<feature type="chain" id="PRO_5018535844" evidence="1">
    <location>
        <begin position="22"/>
        <end position="51"/>
    </location>
</feature>
<gene>
    <name evidence="2" type="ORF">EJK53_2194</name>
    <name evidence="3" type="ORF">EJK54_0398</name>
</gene>
<keyword evidence="4" id="KW-1185">Reference proteome</keyword>
<evidence type="ECO:0000313" key="3">
    <source>
        <dbReference type="EMBL" id="RUO16609.1"/>
    </source>
</evidence>
<evidence type="ECO:0000313" key="5">
    <source>
        <dbReference type="Proteomes" id="UP000280228"/>
    </source>
</evidence>
<evidence type="ECO:0000256" key="1">
    <source>
        <dbReference type="SAM" id="SignalP"/>
    </source>
</evidence>
<dbReference type="EMBL" id="CP034662">
    <property type="protein sequence ID" value="AZQ93800.1"/>
    <property type="molecule type" value="Genomic_DNA"/>
</dbReference>